<evidence type="ECO:0000313" key="4">
    <source>
        <dbReference type="Proteomes" id="UP000518091"/>
    </source>
</evidence>
<evidence type="ECO:0000313" key="5">
    <source>
        <dbReference type="Proteomes" id="UP000814353"/>
    </source>
</evidence>
<feature type="region of interest" description="Disordered" evidence="1">
    <location>
        <begin position="39"/>
        <end position="69"/>
    </location>
</feature>
<dbReference type="Proteomes" id="UP000814353">
    <property type="component" value="Unassembled WGS sequence"/>
</dbReference>
<gene>
    <name evidence="2" type="ORF">H1D44_10850</name>
    <name evidence="3" type="ORF">HOP48_12945</name>
</gene>
<evidence type="ECO:0000256" key="1">
    <source>
        <dbReference type="SAM" id="MobiDB-lite"/>
    </source>
</evidence>
<organism evidence="2 4">
    <name type="scientific">Billgrantia kenyensis</name>
    <dbReference type="NCBI Taxonomy" id="321266"/>
    <lineage>
        <taxon>Bacteria</taxon>
        <taxon>Pseudomonadati</taxon>
        <taxon>Pseudomonadota</taxon>
        <taxon>Gammaproteobacteria</taxon>
        <taxon>Oceanospirillales</taxon>
        <taxon>Halomonadaceae</taxon>
        <taxon>Billgrantia</taxon>
    </lineage>
</organism>
<reference evidence="3 5" key="1">
    <citation type="submission" date="2020-05" db="EMBL/GenBank/DDBJ databases">
        <title>Comparative genomic analysis of denitrifying bacteria from Halomonas genus.</title>
        <authorList>
            <person name="Wang L."/>
            <person name="Shao Z."/>
        </authorList>
    </citation>
    <scope>NUCLEOTIDE SEQUENCE [LARGE SCALE GENOMIC DNA]</scope>
    <source>
        <strain evidence="3 5">DSM 17331</strain>
    </source>
</reference>
<comment type="caution">
    <text evidence="2">The sequence shown here is derived from an EMBL/GenBank/DDBJ whole genome shotgun (WGS) entry which is preliminary data.</text>
</comment>
<feature type="compositionally biased region" description="Pro residues" evidence="1">
    <location>
        <begin position="54"/>
        <end position="67"/>
    </location>
</feature>
<dbReference type="AlphaFoldDB" id="A0A7V9W1Q0"/>
<protein>
    <submittedName>
        <fullName evidence="2">Helix-turn-helix transcriptional regulator</fullName>
    </submittedName>
</protein>
<dbReference type="InterPro" id="IPR001387">
    <property type="entry name" value="Cro/C1-type_HTH"/>
</dbReference>
<proteinExistence type="predicted"/>
<evidence type="ECO:0000313" key="3">
    <source>
        <dbReference type="EMBL" id="MCG6662450.1"/>
    </source>
</evidence>
<dbReference type="EMBL" id="JABFUB010000010">
    <property type="protein sequence ID" value="MCG6662450.1"/>
    <property type="molecule type" value="Genomic_DNA"/>
</dbReference>
<evidence type="ECO:0000313" key="2">
    <source>
        <dbReference type="EMBL" id="MBA2779402.1"/>
    </source>
</evidence>
<dbReference type="Proteomes" id="UP000518091">
    <property type="component" value="Unassembled WGS sequence"/>
</dbReference>
<dbReference type="CDD" id="cd00093">
    <property type="entry name" value="HTH_XRE"/>
    <property type="match status" value="1"/>
</dbReference>
<feature type="compositionally biased region" description="Basic and acidic residues" evidence="1">
    <location>
        <begin position="9"/>
        <end position="24"/>
    </location>
</feature>
<dbReference type="EMBL" id="JACEFT010000011">
    <property type="protein sequence ID" value="MBA2779402.1"/>
    <property type="molecule type" value="Genomic_DNA"/>
</dbReference>
<sequence length="144" mass="16722">MSIFPPKHHPSDPPEESRHHDDSSRPPLLSWQAISKAEWEAQQQTIHARDPVIEPSPPIWHTPPSYPPTVDKRLAEMERNEPKRRLISDAKELAKIRKITQAQMAEEMGVPHRTLEEWLQFRRMPKAPGTTLLQRWVAAHSRAE</sequence>
<dbReference type="RefSeq" id="WP_181514878.1">
    <property type="nucleotide sequence ID" value="NZ_JABFUB010000010.1"/>
</dbReference>
<feature type="region of interest" description="Disordered" evidence="1">
    <location>
        <begin position="1"/>
        <end position="27"/>
    </location>
</feature>
<reference evidence="2 4" key="2">
    <citation type="submission" date="2020-07" db="EMBL/GenBank/DDBJ databases">
        <title>Identification of Halomonas strains.</title>
        <authorList>
            <person name="Xiao Z."/>
            <person name="Shen J."/>
        </authorList>
    </citation>
    <scope>NUCLEOTIDE SEQUENCE [LARGE SCALE GENOMIC DNA]</scope>
    <source>
        <strain evidence="2 4">DSM 17331</strain>
    </source>
</reference>
<name>A0A7V9W1Q0_9GAMM</name>
<accession>A0A7V9W1Q0</accession>
<keyword evidence="5" id="KW-1185">Reference proteome</keyword>